<evidence type="ECO:0000256" key="1">
    <source>
        <dbReference type="SAM" id="Phobius"/>
    </source>
</evidence>
<feature type="transmembrane region" description="Helical" evidence="1">
    <location>
        <begin position="169"/>
        <end position="195"/>
    </location>
</feature>
<comment type="caution">
    <text evidence="2">The sequence shown here is derived from an EMBL/GenBank/DDBJ whole genome shotgun (WGS) entry which is preliminary data.</text>
</comment>
<evidence type="ECO:0000313" key="2">
    <source>
        <dbReference type="EMBL" id="KAK3315422.1"/>
    </source>
</evidence>
<keyword evidence="1" id="KW-1133">Transmembrane helix</keyword>
<dbReference type="Pfam" id="PF06687">
    <property type="entry name" value="SUR7"/>
    <property type="match status" value="1"/>
</dbReference>
<proteinExistence type="predicted"/>
<accession>A0AAE0M195</accession>
<keyword evidence="1" id="KW-0812">Transmembrane</keyword>
<dbReference type="InterPro" id="IPR009571">
    <property type="entry name" value="SUR7/Rim9-like_fungi"/>
</dbReference>
<organism evidence="2 3">
    <name type="scientific">Apodospora peruviana</name>
    <dbReference type="NCBI Taxonomy" id="516989"/>
    <lineage>
        <taxon>Eukaryota</taxon>
        <taxon>Fungi</taxon>
        <taxon>Dikarya</taxon>
        <taxon>Ascomycota</taxon>
        <taxon>Pezizomycotina</taxon>
        <taxon>Sordariomycetes</taxon>
        <taxon>Sordariomycetidae</taxon>
        <taxon>Sordariales</taxon>
        <taxon>Lasiosphaeriaceae</taxon>
        <taxon>Apodospora</taxon>
    </lineage>
</organism>
<feature type="transmembrane region" description="Helical" evidence="1">
    <location>
        <begin position="137"/>
        <end position="157"/>
    </location>
</feature>
<name>A0AAE0M195_9PEZI</name>
<keyword evidence="3" id="KW-1185">Reference proteome</keyword>
<keyword evidence="1" id="KW-0472">Membrane</keyword>
<dbReference type="Proteomes" id="UP001283341">
    <property type="component" value="Unassembled WGS sequence"/>
</dbReference>
<feature type="transmembrane region" description="Helical" evidence="1">
    <location>
        <begin position="6"/>
        <end position="30"/>
    </location>
</feature>
<gene>
    <name evidence="2" type="ORF">B0H66DRAFT_536292</name>
</gene>
<reference evidence="2" key="2">
    <citation type="submission" date="2023-06" db="EMBL/GenBank/DDBJ databases">
        <authorList>
            <consortium name="Lawrence Berkeley National Laboratory"/>
            <person name="Haridas S."/>
            <person name="Hensen N."/>
            <person name="Bonometti L."/>
            <person name="Westerberg I."/>
            <person name="Brannstrom I.O."/>
            <person name="Guillou S."/>
            <person name="Cros-Aarteil S."/>
            <person name="Calhoun S."/>
            <person name="Kuo A."/>
            <person name="Mondo S."/>
            <person name="Pangilinan J."/>
            <person name="Riley R."/>
            <person name="Labutti K."/>
            <person name="Andreopoulos B."/>
            <person name="Lipzen A."/>
            <person name="Chen C."/>
            <person name="Yanf M."/>
            <person name="Daum C."/>
            <person name="Ng V."/>
            <person name="Clum A."/>
            <person name="Steindorff A."/>
            <person name="Ohm R."/>
            <person name="Martin F."/>
            <person name="Silar P."/>
            <person name="Natvig D."/>
            <person name="Lalanne C."/>
            <person name="Gautier V."/>
            <person name="Ament-Velasquez S.L."/>
            <person name="Kruys A."/>
            <person name="Hutchinson M.I."/>
            <person name="Powell A.J."/>
            <person name="Barry K."/>
            <person name="Miller A.N."/>
            <person name="Grigoriev I.V."/>
            <person name="Debuchy R."/>
            <person name="Gladieux P."/>
            <person name="Thoren M.H."/>
            <person name="Johannesson H."/>
        </authorList>
    </citation>
    <scope>NUCLEOTIDE SEQUENCE</scope>
    <source>
        <strain evidence="2">CBS 118394</strain>
    </source>
</reference>
<evidence type="ECO:0000313" key="3">
    <source>
        <dbReference type="Proteomes" id="UP001283341"/>
    </source>
</evidence>
<sequence length="286" mass="31120">MRSGCVTSITSTCFIAIAFGLFLLVALATIRSDTNQMSALQFCIIDTSITKVKINGYELVGLPDPFDYSRHKQIFKVYLLNYCSDHFKPGTCEEVIDFCSKPREVIWGLFTVWSLWGVQLRLDGGAKFEWLDRGPNWLWIASLVGICASGLGMLMSLAQAHRHYRLKFLVVFVSVLAACAQLATAITAQVTYGALVSKAHDDNISITAKLGLQVVGKITPTSGGKKAIWTGKSSHAAAYSSYTEVKDADSGAVLLVLASTVQPQHGAHNGTDLKYEPYRGAHGDCC</sequence>
<dbReference type="AlphaFoldDB" id="A0AAE0M195"/>
<protein>
    <submittedName>
        <fullName evidence="2">Uncharacterized protein</fullName>
    </submittedName>
</protein>
<dbReference type="EMBL" id="JAUEDM010000006">
    <property type="protein sequence ID" value="KAK3315422.1"/>
    <property type="molecule type" value="Genomic_DNA"/>
</dbReference>
<feature type="transmembrane region" description="Helical" evidence="1">
    <location>
        <begin position="105"/>
        <end position="122"/>
    </location>
</feature>
<reference evidence="2" key="1">
    <citation type="journal article" date="2023" name="Mol. Phylogenet. Evol.">
        <title>Genome-scale phylogeny and comparative genomics of the fungal order Sordariales.</title>
        <authorList>
            <person name="Hensen N."/>
            <person name="Bonometti L."/>
            <person name="Westerberg I."/>
            <person name="Brannstrom I.O."/>
            <person name="Guillou S."/>
            <person name="Cros-Aarteil S."/>
            <person name="Calhoun S."/>
            <person name="Haridas S."/>
            <person name="Kuo A."/>
            <person name="Mondo S."/>
            <person name="Pangilinan J."/>
            <person name="Riley R."/>
            <person name="LaButti K."/>
            <person name="Andreopoulos B."/>
            <person name="Lipzen A."/>
            <person name="Chen C."/>
            <person name="Yan M."/>
            <person name="Daum C."/>
            <person name="Ng V."/>
            <person name="Clum A."/>
            <person name="Steindorff A."/>
            <person name="Ohm R.A."/>
            <person name="Martin F."/>
            <person name="Silar P."/>
            <person name="Natvig D.O."/>
            <person name="Lalanne C."/>
            <person name="Gautier V."/>
            <person name="Ament-Velasquez S.L."/>
            <person name="Kruys A."/>
            <person name="Hutchinson M.I."/>
            <person name="Powell A.J."/>
            <person name="Barry K."/>
            <person name="Miller A.N."/>
            <person name="Grigoriev I.V."/>
            <person name="Debuchy R."/>
            <person name="Gladieux P."/>
            <person name="Hiltunen Thoren M."/>
            <person name="Johannesson H."/>
        </authorList>
    </citation>
    <scope>NUCLEOTIDE SEQUENCE</scope>
    <source>
        <strain evidence="2">CBS 118394</strain>
    </source>
</reference>
<dbReference type="GO" id="GO:0005886">
    <property type="term" value="C:plasma membrane"/>
    <property type="evidence" value="ECO:0007669"/>
    <property type="project" value="InterPro"/>
</dbReference>